<dbReference type="OrthoDB" id="1903589at2759"/>
<feature type="region of interest" description="Disordered" evidence="6">
    <location>
        <begin position="30"/>
        <end position="64"/>
    </location>
</feature>
<dbReference type="Pfam" id="PF25220">
    <property type="entry name" value="Sororin_C"/>
    <property type="match status" value="1"/>
</dbReference>
<keyword evidence="3" id="KW-0539">Nucleus</keyword>
<evidence type="ECO:0000256" key="1">
    <source>
        <dbReference type="ARBA" id="ARBA00022618"/>
    </source>
</evidence>
<reference evidence="9" key="1">
    <citation type="journal article" date="2019" name="Curr. Biol.">
        <title>Genome Sequence of Striga asiatica Provides Insight into the Evolution of Plant Parasitism.</title>
        <authorList>
            <person name="Yoshida S."/>
            <person name="Kim S."/>
            <person name="Wafula E.K."/>
            <person name="Tanskanen J."/>
            <person name="Kim Y.M."/>
            <person name="Honaas L."/>
            <person name="Yang Z."/>
            <person name="Spallek T."/>
            <person name="Conn C.E."/>
            <person name="Ichihashi Y."/>
            <person name="Cheong K."/>
            <person name="Cui S."/>
            <person name="Der J.P."/>
            <person name="Gundlach H."/>
            <person name="Jiao Y."/>
            <person name="Hori C."/>
            <person name="Ishida J.K."/>
            <person name="Kasahara H."/>
            <person name="Kiba T."/>
            <person name="Kim M.S."/>
            <person name="Koo N."/>
            <person name="Laohavisit A."/>
            <person name="Lee Y.H."/>
            <person name="Lumba S."/>
            <person name="McCourt P."/>
            <person name="Mortimer J.C."/>
            <person name="Mutuku J.M."/>
            <person name="Nomura T."/>
            <person name="Sasaki-Sekimoto Y."/>
            <person name="Seto Y."/>
            <person name="Wang Y."/>
            <person name="Wakatake T."/>
            <person name="Sakakibara H."/>
            <person name="Demura T."/>
            <person name="Yamaguchi S."/>
            <person name="Yoneyama K."/>
            <person name="Manabe R.I."/>
            <person name="Nelson D.C."/>
            <person name="Schulman A.H."/>
            <person name="Timko M.P."/>
            <person name="dePamphilis C.W."/>
            <person name="Choi D."/>
            <person name="Shirasu K."/>
        </authorList>
    </citation>
    <scope>NUCLEOTIDE SEQUENCE [LARGE SCALE GENOMIC DNA]</scope>
    <source>
        <strain evidence="9">cv. UVA1</strain>
    </source>
</reference>
<dbReference type="GO" id="GO:0005634">
    <property type="term" value="C:nucleus"/>
    <property type="evidence" value="ECO:0007669"/>
    <property type="project" value="UniProtKB-SubCell"/>
</dbReference>
<dbReference type="PANTHER" id="PTHR35740:SF1">
    <property type="entry name" value="OS12G0111700 PROTEIN"/>
    <property type="match status" value="1"/>
</dbReference>
<protein>
    <submittedName>
        <fullName evidence="8">RING/FYVE/PHD zinc finger superfamily protein</fullName>
    </submittedName>
</protein>
<evidence type="ECO:0000256" key="3">
    <source>
        <dbReference type="ARBA" id="ARBA00023242"/>
    </source>
</evidence>
<keyword evidence="9" id="KW-1185">Reference proteome</keyword>
<keyword evidence="1" id="KW-0132">Cell division</keyword>
<proteinExistence type="inferred from homology"/>
<name>A0A5A7Q5U1_STRAF</name>
<evidence type="ECO:0000259" key="7">
    <source>
        <dbReference type="Pfam" id="PF25220"/>
    </source>
</evidence>
<dbReference type="PANTHER" id="PTHR35740">
    <property type="entry name" value="OS12G0111700 PROTEIN"/>
    <property type="match status" value="1"/>
</dbReference>
<evidence type="ECO:0000256" key="5">
    <source>
        <dbReference type="ARBA" id="ARBA00093465"/>
    </source>
</evidence>
<evidence type="ECO:0000256" key="6">
    <source>
        <dbReference type="SAM" id="MobiDB-lite"/>
    </source>
</evidence>
<feature type="domain" description="Sororin C-terminal region" evidence="7">
    <location>
        <begin position="394"/>
        <end position="417"/>
    </location>
</feature>
<dbReference type="Proteomes" id="UP000325081">
    <property type="component" value="Unassembled WGS sequence"/>
</dbReference>
<gene>
    <name evidence="8" type="ORF">STAS_17116</name>
</gene>
<evidence type="ECO:0000256" key="4">
    <source>
        <dbReference type="ARBA" id="ARBA00023306"/>
    </source>
</evidence>
<comment type="similarity">
    <text evidence="5">Belongs to the sororin family.</text>
</comment>
<dbReference type="GO" id="GO:0051301">
    <property type="term" value="P:cell division"/>
    <property type="evidence" value="ECO:0007669"/>
    <property type="project" value="UniProtKB-KW"/>
</dbReference>
<feature type="region of interest" description="Disordered" evidence="6">
    <location>
        <begin position="376"/>
        <end position="395"/>
    </location>
</feature>
<feature type="region of interest" description="Disordered" evidence="6">
    <location>
        <begin position="330"/>
        <end position="354"/>
    </location>
</feature>
<evidence type="ECO:0000313" key="8">
    <source>
        <dbReference type="EMBL" id="GER40444.1"/>
    </source>
</evidence>
<dbReference type="EMBL" id="BKCP01005872">
    <property type="protein sequence ID" value="GER40444.1"/>
    <property type="molecule type" value="Genomic_DNA"/>
</dbReference>
<accession>A0A5A7Q5U1</accession>
<dbReference type="AlphaFoldDB" id="A0A5A7Q5U1"/>
<comment type="caution">
    <text evidence="8">The sequence shown here is derived from an EMBL/GenBank/DDBJ whole genome shotgun (WGS) entry which is preliminary data.</text>
</comment>
<dbReference type="InterPro" id="IPR057337">
    <property type="entry name" value="Sororin_C"/>
</dbReference>
<sequence>MEGHRKRKSFSDITNTYNLIPTSELRKLVAASTNPTSISKPPISILKSSSISQSSNRSDASIGSSNVKAAWNSSIDQFRTPPYAISSSITPPRDRVSKDASCERKQIYEKKTKETEDAFAVVSPTSVEKRKAKGKAIAVPLSSSPFKETNIMNQKNNCKPSTLFEKENQKGKMHHNLFSDLVELHESNKGSFSSHNHCYGKTEKRKAVLNTSGRDIGKQDGMEKGIMDNSSYSLEKTIDGKKATAELFVSRNDAEKAILRHLGFSVMKTKEVRKEVVIPSSSCSVKTTVEKGNTVYPEESREKGKVIMQSSDDVEVTTAKELSVAVSLNSRPRRKNAGKRKNDVGSSSCPPMMKTRNLQVNLDNADDTNFSKSWTDAQRKLRKKRPMIKDTNELPEDFIEQQRAYFKEIDEFELPEEEVSQDELE</sequence>
<feature type="compositionally biased region" description="Low complexity" evidence="6">
    <location>
        <begin position="32"/>
        <end position="62"/>
    </location>
</feature>
<keyword evidence="4" id="KW-0131">Cell cycle</keyword>
<evidence type="ECO:0000313" key="9">
    <source>
        <dbReference type="Proteomes" id="UP000325081"/>
    </source>
</evidence>
<keyword evidence="2" id="KW-0498">Mitosis</keyword>
<organism evidence="8 9">
    <name type="scientific">Striga asiatica</name>
    <name type="common">Asiatic witchweed</name>
    <name type="synonym">Buchnera asiatica</name>
    <dbReference type="NCBI Taxonomy" id="4170"/>
    <lineage>
        <taxon>Eukaryota</taxon>
        <taxon>Viridiplantae</taxon>
        <taxon>Streptophyta</taxon>
        <taxon>Embryophyta</taxon>
        <taxon>Tracheophyta</taxon>
        <taxon>Spermatophyta</taxon>
        <taxon>Magnoliopsida</taxon>
        <taxon>eudicotyledons</taxon>
        <taxon>Gunneridae</taxon>
        <taxon>Pentapetalae</taxon>
        <taxon>asterids</taxon>
        <taxon>lamiids</taxon>
        <taxon>Lamiales</taxon>
        <taxon>Orobanchaceae</taxon>
        <taxon>Buchnereae</taxon>
        <taxon>Striga</taxon>
    </lineage>
</organism>
<evidence type="ECO:0000256" key="2">
    <source>
        <dbReference type="ARBA" id="ARBA00022776"/>
    </source>
</evidence>